<comment type="caution">
    <text evidence="3">The sequence shown here is derived from an EMBL/GenBank/DDBJ whole genome shotgun (WGS) entry which is preliminary data.</text>
</comment>
<dbReference type="EC" id="4.6.1.-" evidence="3"/>
<gene>
    <name evidence="3" type="ORF">QQ008_25155</name>
</gene>
<dbReference type="SUPFAM" id="SSF55073">
    <property type="entry name" value="Nucleotide cyclase"/>
    <property type="match status" value="1"/>
</dbReference>
<dbReference type="EMBL" id="JAUJEA010000012">
    <property type="protein sequence ID" value="MDN5204704.1"/>
    <property type="molecule type" value="Genomic_DNA"/>
</dbReference>
<keyword evidence="1" id="KW-0472">Membrane</keyword>
<dbReference type="GO" id="GO:0016829">
    <property type="term" value="F:lyase activity"/>
    <property type="evidence" value="ECO:0007669"/>
    <property type="project" value="UniProtKB-KW"/>
</dbReference>
<dbReference type="RefSeq" id="WP_346754727.1">
    <property type="nucleotide sequence ID" value="NZ_JAUJEA010000012.1"/>
</dbReference>
<accession>A0ABT8KX06</accession>
<proteinExistence type="predicted"/>
<dbReference type="Pfam" id="PF00211">
    <property type="entry name" value="Guanylate_cyc"/>
    <property type="match status" value="1"/>
</dbReference>
<evidence type="ECO:0000256" key="1">
    <source>
        <dbReference type="SAM" id="Phobius"/>
    </source>
</evidence>
<reference evidence="3" key="1">
    <citation type="submission" date="2023-06" db="EMBL/GenBank/DDBJ databases">
        <title>Genomic of Parafulvivirga corallium.</title>
        <authorList>
            <person name="Wang G."/>
        </authorList>
    </citation>
    <scope>NUCLEOTIDE SEQUENCE</scope>
    <source>
        <strain evidence="3">BMA10</strain>
    </source>
</reference>
<dbReference type="CDD" id="cd07302">
    <property type="entry name" value="CHD"/>
    <property type="match status" value="1"/>
</dbReference>
<dbReference type="PANTHER" id="PTHR43081:SF1">
    <property type="entry name" value="ADENYLATE CYCLASE, TERMINAL-DIFFERENTIATION SPECIFIC"/>
    <property type="match status" value="1"/>
</dbReference>
<evidence type="ECO:0000313" key="4">
    <source>
        <dbReference type="Proteomes" id="UP001172082"/>
    </source>
</evidence>
<dbReference type="InterPro" id="IPR029787">
    <property type="entry name" value="Nucleotide_cyclase"/>
</dbReference>
<feature type="transmembrane region" description="Helical" evidence="1">
    <location>
        <begin position="12"/>
        <end position="30"/>
    </location>
</feature>
<dbReference type="PROSITE" id="PS50125">
    <property type="entry name" value="GUANYLATE_CYCLASE_2"/>
    <property type="match status" value="1"/>
</dbReference>
<dbReference type="InterPro" id="IPR001054">
    <property type="entry name" value="A/G_cyclase"/>
</dbReference>
<keyword evidence="1" id="KW-0812">Transmembrane</keyword>
<dbReference type="Gene3D" id="3.30.70.1230">
    <property type="entry name" value="Nucleotide cyclase"/>
    <property type="match status" value="1"/>
</dbReference>
<feature type="transmembrane region" description="Helical" evidence="1">
    <location>
        <begin position="129"/>
        <end position="154"/>
    </location>
</feature>
<organism evidence="3 4">
    <name type="scientific">Splendidivirga corallicola</name>
    <dbReference type="NCBI Taxonomy" id="3051826"/>
    <lineage>
        <taxon>Bacteria</taxon>
        <taxon>Pseudomonadati</taxon>
        <taxon>Bacteroidota</taxon>
        <taxon>Cytophagia</taxon>
        <taxon>Cytophagales</taxon>
        <taxon>Splendidivirgaceae</taxon>
        <taxon>Splendidivirga</taxon>
    </lineage>
</organism>
<protein>
    <submittedName>
        <fullName evidence="3">Adenylate/guanylate cyclase domain-containing protein</fullName>
        <ecNumber evidence="3">4.6.1.-</ecNumber>
    </submittedName>
</protein>
<dbReference type="InterPro" id="IPR050697">
    <property type="entry name" value="Adenylyl/Guanylyl_Cyclase_3/4"/>
</dbReference>
<keyword evidence="1" id="KW-1133">Transmembrane helix</keyword>
<evidence type="ECO:0000259" key="2">
    <source>
        <dbReference type="PROSITE" id="PS50125"/>
    </source>
</evidence>
<feature type="transmembrane region" description="Helical" evidence="1">
    <location>
        <begin position="50"/>
        <end position="68"/>
    </location>
</feature>
<dbReference type="PANTHER" id="PTHR43081">
    <property type="entry name" value="ADENYLATE CYCLASE, TERMINAL-DIFFERENTIATION SPECIFIC-RELATED"/>
    <property type="match status" value="1"/>
</dbReference>
<keyword evidence="3" id="KW-0456">Lyase</keyword>
<keyword evidence="4" id="KW-1185">Reference proteome</keyword>
<sequence length="359" mass="40706">MRLSKLKLNRLLFNILFWSFVFAFVLGIRYYDIGNIAFIQLPVEIPSYRIFVNGIILGLLVGVFYTVVENRLDSIGIYNNSLGRIILLRTFYLFVVSGTALAFAAYLNYLFDAYKGTITAGETGYGRYIFSTTVKFLFLAALVGNFTLSIFYTLKSKIGSTEFNNLLMGLYRSPKEEFRAFMFLDLKSSTTIAESLGHRKYSQLIQSCFRDLTEAILETEAEVYQYVGDEVVLSWSGDSALRNANCVKIYFEFCKKLESKRDYYEREYGALPLFKAGVNMGTVTVVEVGVLKRAIVYHSDVLNTAARIQSLCNQYGQVLLVSEEIRNGLNNSGYSFNFIGDVLLRGKSVSVNIYSCEKH</sequence>
<name>A0ABT8KX06_9BACT</name>
<dbReference type="Proteomes" id="UP001172082">
    <property type="component" value="Unassembled WGS sequence"/>
</dbReference>
<evidence type="ECO:0000313" key="3">
    <source>
        <dbReference type="EMBL" id="MDN5204704.1"/>
    </source>
</evidence>
<feature type="domain" description="Guanylate cyclase" evidence="2">
    <location>
        <begin position="180"/>
        <end position="309"/>
    </location>
</feature>
<feature type="transmembrane region" description="Helical" evidence="1">
    <location>
        <begin position="89"/>
        <end position="109"/>
    </location>
</feature>